<dbReference type="AlphaFoldDB" id="A0A3M0KFP5"/>
<accession>A0A3M0KFP5</accession>
<keyword evidence="1" id="KW-0472">Membrane</keyword>
<keyword evidence="1" id="KW-0812">Transmembrane</keyword>
<name>A0A3M0KFP5_HIRRU</name>
<keyword evidence="3" id="KW-1185">Reference proteome</keyword>
<proteinExistence type="predicted"/>
<feature type="transmembrane region" description="Helical" evidence="1">
    <location>
        <begin position="44"/>
        <end position="64"/>
    </location>
</feature>
<evidence type="ECO:0000256" key="1">
    <source>
        <dbReference type="SAM" id="Phobius"/>
    </source>
</evidence>
<protein>
    <submittedName>
        <fullName evidence="2">Uncharacterized protein</fullName>
    </submittedName>
</protein>
<gene>
    <name evidence="2" type="ORF">DUI87_11530</name>
</gene>
<reference evidence="2 3" key="1">
    <citation type="submission" date="2018-07" db="EMBL/GenBank/DDBJ databases">
        <title>A high quality draft genome assembly of the barn swallow (H. rustica rustica).</title>
        <authorList>
            <person name="Formenti G."/>
            <person name="Chiara M."/>
            <person name="Poveda L."/>
            <person name="Francoijs K.-J."/>
            <person name="Bonisoli-Alquati A."/>
            <person name="Canova L."/>
            <person name="Gianfranceschi L."/>
            <person name="Horner D.S."/>
            <person name="Saino N."/>
        </authorList>
    </citation>
    <scope>NUCLEOTIDE SEQUENCE [LARGE SCALE GENOMIC DNA]</scope>
    <source>
        <strain evidence="2">Chelidonia</strain>
        <tissue evidence="2">Blood</tissue>
    </source>
</reference>
<dbReference type="Proteomes" id="UP000269221">
    <property type="component" value="Unassembled WGS sequence"/>
</dbReference>
<evidence type="ECO:0000313" key="2">
    <source>
        <dbReference type="EMBL" id="RMC11411.1"/>
    </source>
</evidence>
<comment type="caution">
    <text evidence="2">The sequence shown here is derived from an EMBL/GenBank/DDBJ whole genome shotgun (WGS) entry which is preliminary data.</text>
</comment>
<sequence length="161" mass="18597">MNGAGGNLEEGMSVVAEVWGFLTQIKDMWTMAVSTVLLHSGFQVLIKLSCFYFLVISFPLYICCIDKWQDEKKWPYIAQVKFRLDIRRSFFTERAAFAHSPRDVKRKLLVKYLAIVPSMEMISLGMFVGLDFWVQICSIEARFPADWCWYNADDTKIAPTS</sequence>
<keyword evidence="1" id="KW-1133">Transmembrane helix</keyword>
<organism evidence="2 3">
    <name type="scientific">Hirundo rustica rustica</name>
    <dbReference type="NCBI Taxonomy" id="333673"/>
    <lineage>
        <taxon>Eukaryota</taxon>
        <taxon>Metazoa</taxon>
        <taxon>Chordata</taxon>
        <taxon>Craniata</taxon>
        <taxon>Vertebrata</taxon>
        <taxon>Euteleostomi</taxon>
        <taxon>Archelosauria</taxon>
        <taxon>Archosauria</taxon>
        <taxon>Dinosauria</taxon>
        <taxon>Saurischia</taxon>
        <taxon>Theropoda</taxon>
        <taxon>Coelurosauria</taxon>
        <taxon>Aves</taxon>
        <taxon>Neognathae</taxon>
        <taxon>Neoaves</taxon>
        <taxon>Telluraves</taxon>
        <taxon>Australaves</taxon>
        <taxon>Passeriformes</taxon>
        <taxon>Sylvioidea</taxon>
        <taxon>Hirundinidae</taxon>
        <taxon>Hirundo</taxon>
    </lineage>
</organism>
<dbReference type="EMBL" id="QRBI01000108">
    <property type="protein sequence ID" value="RMC11411.1"/>
    <property type="molecule type" value="Genomic_DNA"/>
</dbReference>
<feature type="transmembrane region" description="Helical" evidence="1">
    <location>
        <begin position="112"/>
        <end position="134"/>
    </location>
</feature>
<evidence type="ECO:0000313" key="3">
    <source>
        <dbReference type="Proteomes" id="UP000269221"/>
    </source>
</evidence>